<protein>
    <submittedName>
        <fullName evidence="1">Uncharacterized protein</fullName>
    </submittedName>
</protein>
<keyword evidence="2" id="KW-1185">Reference proteome</keyword>
<proteinExistence type="predicted"/>
<comment type="caution">
    <text evidence="1">The sequence shown here is derived from an EMBL/GenBank/DDBJ whole genome shotgun (WGS) entry which is preliminary data.</text>
</comment>
<sequence length="98" mass="11396">MVRKASQSVTASQEWKNRMAIARKSLPKGIGQQKVLDWITTQNPSIDRLTFYTRWHNAWLQKAADPEFTQLVEQAVQHFKTEEVSKRNRLRGQKLATS</sequence>
<dbReference type="AlphaFoldDB" id="A0A926XYD8"/>
<dbReference type="Proteomes" id="UP000598820">
    <property type="component" value="Unassembled WGS sequence"/>
</dbReference>
<gene>
    <name evidence="1" type="ORF">IC229_05595</name>
</gene>
<accession>A0A926XYD8</accession>
<dbReference type="RefSeq" id="WP_190885951.1">
    <property type="nucleotide sequence ID" value="NZ_JACWZY010000003.1"/>
</dbReference>
<organism evidence="1 2">
    <name type="scientific">Spirosoma profusum</name>
    <dbReference type="NCBI Taxonomy" id="2771354"/>
    <lineage>
        <taxon>Bacteria</taxon>
        <taxon>Pseudomonadati</taxon>
        <taxon>Bacteroidota</taxon>
        <taxon>Cytophagia</taxon>
        <taxon>Cytophagales</taxon>
        <taxon>Cytophagaceae</taxon>
        <taxon>Spirosoma</taxon>
    </lineage>
</organism>
<evidence type="ECO:0000313" key="1">
    <source>
        <dbReference type="EMBL" id="MBD2700098.1"/>
    </source>
</evidence>
<evidence type="ECO:0000313" key="2">
    <source>
        <dbReference type="Proteomes" id="UP000598820"/>
    </source>
</evidence>
<dbReference type="EMBL" id="JACWZY010000003">
    <property type="protein sequence ID" value="MBD2700098.1"/>
    <property type="molecule type" value="Genomic_DNA"/>
</dbReference>
<reference evidence="1" key="1">
    <citation type="submission" date="2020-09" db="EMBL/GenBank/DDBJ databases">
        <authorList>
            <person name="Kim M.K."/>
        </authorList>
    </citation>
    <scope>NUCLEOTIDE SEQUENCE</scope>
    <source>
        <strain evidence="1">BT702</strain>
    </source>
</reference>
<name>A0A926XYD8_9BACT</name>